<dbReference type="PANTHER" id="PTHR45942">
    <property type="entry name" value="PROTEIN PHOSPATASE 3 REGULATORY SUBUNIT B ALPHA ISOFORM TYPE 1"/>
    <property type="match status" value="1"/>
</dbReference>
<keyword evidence="3" id="KW-0106">Calcium</keyword>
<comment type="caution">
    <text evidence="6">The sequence shown here is derived from an EMBL/GenBank/DDBJ whole genome shotgun (WGS) entry which is preliminary data.</text>
</comment>
<dbReference type="Pfam" id="PF13202">
    <property type="entry name" value="EF-hand_5"/>
    <property type="match status" value="1"/>
</dbReference>
<dbReference type="STRING" id="74557.A0A1V9YZW5"/>
<evidence type="ECO:0000313" key="7">
    <source>
        <dbReference type="Proteomes" id="UP000243217"/>
    </source>
</evidence>
<keyword evidence="2" id="KW-0677">Repeat</keyword>
<reference evidence="6 7" key="1">
    <citation type="journal article" date="2014" name="Genome Biol. Evol.">
        <title>The secreted proteins of Achlya hypogyna and Thraustotheca clavata identify the ancestral oomycete secretome and reveal gene acquisitions by horizontal gene transfer.</title>
        <authorList>
            <person name="Misner I."/>
            <person name="Blouin N."/>
            <person name="Leonard G."/>
            <person name="Richards T.A."/>
            <person name="Lane C.E."/>
        </authorList>
    </citation>
    <scope>NUCLEOTIDE SEQUENCE [LARGE SCALE GENOMIC DNA]</scope>
    <source>
        <strain evidence="6 7">ATCC 34112</strain>
    </source>
</reference>
<name>A0A1V9YZW5_9STRA</name>
<protein>
    <recommendedName>
        <fullName evidence="5">EF-hand domain-containing protein</fullName>
    </recommendedName>
</protein>
<dbReference type="EMBL" id="JNBS01002444">
    <property type="protein sequence ID" value="OQR91232.1"/>
    <property type="molecule type" value="Genomic_DNA"/>
</dbReference>
<proteinExistence type="predicted"/>
<dbReference type="Proteomes" id="UP000243217">
    <property type="component" value="Unassembled WGS sequence"/>
</dbReference>
<dbReference type="OrthoDB" id="191686at2759"/>
<dbReference type="SMART" id="SM00054">
    <property type="entry name" value="EFh"/>
    <property type="match status" value="3"/>
</dbReference>
<dbReference type="PROSITE" id="PS00018">
    <property type="entry name" value="EF_HAND_1"/>
    <property type="match status" value="2"/>
</dbReference>
<evidence type="ECO:0000259" key="5">
    <source>
        <dbReference type="PROSITE" id="PS50222"/>
    </source>
</evidence>
<accession>A0A1V9YZW5</accession>
<feature type="domain" description="EF-hand" evidence="5">
    <location>
        <begin position="78"/>
        <end position="113"/>
    </location>
</feature>
<evidence type="ECO:0000256" key="3">
    <source>
        <dbReference type="ARBA" id="ARBA00022837"/>
    </source>
</evidence>
<dbReference type="InterPro" id="IPR018247">
    <property type="entry name" value="EF_Hand_1_Ca_BS"/>
</dbReference>
<dbReference type="InterPro" id="IPR002048">
    <property type="entry name" value="EF_hand_dom"/>
</dbReference>
<feature type="domain" description="EF-hand" evidence="5">
    <location>
        <begin position="114"/>
        <end position="149"/>
    </location>
</feature>
<dbReference type="AlphaFoldDB" id="A0A1V9YZW5"/>
<dbReference type="GO" id="GO:0005509">
    <property type="term" value="F:calcium ion binding"/>
    <property type="evidence" value="ECO:0007669"/>
    <property type="project" value="InterPro"/>
</dbReference>
<dbReference type="Gene3D" id="1.10.238.10">
    <property type="entry name" value="EF-hand"/>
    <property type="match status" value="1"/>
</dbReference>
<evidence type="ECO:0000256" key="2">
    <source>
        <dbReference type="ARBA" id="ARBA00022737"/>
    </source>
</evidence>
<evidence type="ECO:0000256" key="1">
    <source>
        <dbReference type="ARBA" id="ARBA00022723"/>
    </source>
</evidence>
<keyword evidence="7" id="KW-1185">Reference proteome</keyword>
<dbReference type="PROSITE" id="PS50222">
    <property type="entry name" value="EF_HAND_2"/>
    <property type="match status" value="2"/>
</dbReference>
<feature type="region of interest" description="Disordered" evidence="4">
    <location>
        <begin position="298"/>
        <end position="342"/>
    </location>
</feature>
<dbReference type="SUPFAM" id="SSF47473">
    <property type="entry name" value="EF-hand"/>
    <property type="match status" value="1"/>
</dbReference>
<evidence type="ECO:0000313" key="6">
    <source>
        <dbReference type="EMBL" id="OQR91232.1"/>
    </source>
</evidence>
<organism evidence="6 7">
    <name type="scientific">Thraustotheca clavata</name>
    <dbReference type="NCBI Taxonomy" id="74557"/>
    <lineage>
        <taxon>Eukaryota</taxon>
        <taxon>Sar</taxon>
        <taxon>Stramenopiles</taxon>
        <taxon>Oomycota</taxon>
        <taxon>Saprolegniomycetes</taxon>
        <taxon>Saprolegniales</taxon>
        <taxon>Achlyaceae</taxon>
        <taxon>Thraustotheca</taxon>
    </lineage>
</organism>
<sequence length="342" mass="39871">MGFWRTEIPVPDERKATVFVTQLKCVYDLFVVTDTDMRSMYKHFSRSDAEVCVFFKIQLTSGSGTINRDEFFRSCHEERTAVGDAVFALIDIDGSGELDFSEYVEALGAFCLLNPEEILKFCFFVFDQDKNGTIENAELDSLLEILHAEGGTSNMKEALASFHFHADGKLDFAEFELLHQQFPTLLYPVFRLQENLKLYTMGSSWWRKRVELLQAIKDEKDRPEGERKEDIAAKKKAKRQLARKKMGCFRYYFCPCRRSKYMVEETAISEEALIEEAKQREIEAQKKKLEEAMEARARKERLQARKNVVAADGRPVMSKEERKERAKKRRQRDMKDLPTRKS</sequence>
<evidence type="ECO:0000256" key="4">
    <source>
        <dbReference type="SAM" id="MobiDB-lite"/>
    </source>
</evidence>
<gene>
    <name evidence="6" type="ORF">THRCLA_09061</name>
</gene>
<dbReference type="InterPro" id="IPR011992">
    <property type="entry name" value="EF-hand-dom_pair"/>
</dbReference>
<feature type="compositionally biased region" description="Basic and acidic residues" evidence="4">
    <location>
        <begin position="333"/>
        <end position="342"/>
    </location>
</feature>
<keyword evidence="1" id="KW-0479">Metal-binding</keyword>